<dbReference type="AlphaFoldDB" id="A0A3L8R9H5"/>
<dbReference type="RefSeq" id="WP_121825862.1">
    <property type="nucleotide sequence ID" value="NC_022785.1"/>
</dbReference>
<reference evidence="4 5" key="1">
    <citation type="journal article" date="2018" name="J. Biol. Chem.">
        <title>Discovery of the actinoplanic acid pathway in Streptomyces rapamycinicus reveals a genetically conserved synergism with rapamycin.</title>
        <authorList>
            <person name="Mrak P."/>
            <person name="Krastel P."/>
            <person name="Pivk Lukancic P."/>
            <person name="Tao J."/>
            <person name="Pistorius D."/>
            <person name="Moore C.M."/>
        </authorList>
    </citation>
    <scope>NUCLEOTIDE SEQUENCE [LARGE SCALE GENOMIC DNA]</scope>
    <source>
        <strain evidence="4 5">NRRL 5491</strain>
    </source>
</reference>
<accession>A0A3L8R9H5</accession>
<dbReference type="PROSITE" id="PS51257">
    <property type="entry name" value="PROKAR_LIPOPROTEIN"/>
    <property type="match status" value="1"/>
</dbReference>
<protein>
    <recommendedName>
        <fullName evidence="3">Solute-binding protein family 3/N-terminal domain-containing protein</fullName>
    </recommendedName>
</protein>
<feature type="signal peptide" evidence="2">
    <location>
        <begin position="1"/>
        <end position="25"/>
    </location>
</feature>
<dbReference type="EMBL" id="QYCY01000002">
    <property type="protein sequence ID" value="RLV75602.1"/>
    <property type="molecule type" value="Genomic_DNA"/>
</dbReference>
<dbReference type="SUPFAM" id="SSF53850">
    <property type="entry name" value="Periplasmic binding protein-like II"/>
    <property type="match status" value="1"/>
</dbReference>
<keyword evidence="1 2" id="KW-0732">Signal</keyword>
<dbReference type="SMART" id="SM00062">
    <property type="entry name" value="PBPb"/>
    <property type="match status" value="1"/>
</dbReference>
<feature type="chain" id="PRO_5038684696" description="Solute-binding protein family 3/N-terminal domain-containing protein" evidence="2">
    <location>
        <begin position="26"/>
        <end position="286"/>
    </location>
</feature>
<organism evidence="4 5">
    <name type="scientific">Streptomyces rapamycinicus (strain ATCC 29253 / DSM 41530 / NRRL 5491 / AYB-994)</name>
    <name type="common">Streptomyces hygroscopicus (strain ATCC 29253)</name>
    <dbReference type="NCBI Taxonomy" id="1343740"/>
    <lineage>
        <taxon>Bacteria</taxon>
        <taxon>Bacillati</taxon>
        <taxon>Actinomycetota</taxon>
        <taxon>Actinomycetes</taxon>
        <taxon>Kitasatosporales</taxon>
        <taxon>Streptomycetaceae</taxon>
        <taxon>Streptomyces</taxon>
        <taxon>Streptomyces violaceusniger group</taxon>
    </lineage>
</organism>
<dbReference type="Gene3D" id="3.40.190.10">
    <property type="entry name" value="Periplasmic binding protein-like II"/>
    <property type="match status" value="2"/>
</dbReference>
<dbReference type="PANTHER" id="PTHR35936:SF17">
    <property type="entry name" value="ARGININE-BINDING EXTRACELLULAR PROTEIN ARTP"/>
    <property type="match status" value="1"/>
</dbReference>
<dbReference type="CDD" id="cd01004">
    <property type="entry name" value="PBP2_MidA_like"/>
    <property type="match status" value="1"/>
</dbReference>
<dbReference type="PANTHER" id="PTHR35936">
    <property type="entry name" value="MEMBRANE-BOUND LYTIC MUREIN TRANSGLYCOSYLASE F"/>
    <property type="match status" value="1"/>
</dbReference>
<evidence type="ECO:0000313" key="4">
    <source>
        <dbReference type="EMBL" id="RLV75602.1"/>
    </source>
</evidence>
<comment type="caution">
    <text evidence="4">The sequence shown here is derived from an EMBL/GenBank/DDBJ whole genome shotgun (WGS) entry which is preliminary data.</text>
</comment>
<dbReference type="STRING" id="1343740.M271_03235"/>
<evidence type="ECO:0000256" key="1">
    <source>
        <dbReference type="ARBA" id="ARBA00022729"/>
    </source>
</evidence>
<evidence type="ECO:0000313" key="5">
    <source>
        <dbReference type="Proteomes" id="UP000281594"/>
    </source>
</evidence>
<feature type="domain" description="Solute-binding protein family 3/N-terminal" evidence="3">
    <location>
        <begin position="48"/>
        <end position="273"/>
    </location>
</feature>
<proteinExistence type="predicted"/>
<evidence type="ECO:0000256" key="2">
    <source>
        <dbReference type="SAM" id="SignalP"/>
    </source>
</evidence>
<dbReference type="InterPro" id="IPR001638">
    <property type="entry name" value="Solute-binding_3/MltF_N"/>
</dbReference>
<evidence type="ECO:0000259" key="3">
    <source>
        <dbReference type="SMART" id="SM00062"/>
    </source>
</evidence>
<dbReference type="Pfam" id="PF00497">
    <property type="entry name" value="SBP_bac_3"/>
    <property type="match status" value="1"/>
</dbReference>
<gene>
    <name evidence="4" type="ORF">D3C57_140290</name>
</gene>
<sequence>MRRMAPGVCGAAAMLVLTACGSGLSGEPPTHGTALRAALPDNIRSAGVLKIGGSSTVAPYLYYKGGGSVGVEKDLMDALSRVLGVRIHLADIGFAGLVPALQSKRIDVAMGDFTDNAERQQSVDFVDYTTSYSMMLVADGNPKGLERRSDLCGSSVSATVGSVTEQLSDQQDKACRAAGKKGVRVLRMDNNAATWTQVHTGRADAMLIDYLIGKYVADQGQGDLVGTAFHPQFHGAAVRKGDTVLRKALAAGFRQLMRDGTYNKILKKWKAARLAMSQPITNASTS</sequence>
<name>A0A3L8R9H5_STRRN</name>
<dbReference type="Proteomes" id="UP000281594">
    <property type="component" value="Unassembled WGS sequence"/>
</dbReference>